<dbReference type="PRINTS" id="PR00455">
    <property type="entry name" value="HTHTETR"/>
</dbReference>
<dbReference type="EMBL" id="CP022685">
    <property type="protein sequence ID" value="ATL28788.1"/>
    <property type="molecule type" value="Genomic_DNA"/>
</dbReference>
<dbReference type="PROSITE" id="PS50977">
    <property type="entry name" value="HTH_TETR_2"/>
    <property type="match status" value="1"/>
</dbReference>
<gene>
    <name evidence="6" type="ORF">KY5_3770</name>
</gene>
<keyword evidence="7" id="KW-1185">Reference proteome</keyword>
<dbReference type="Gene3D" id="1.10.357.10">
    <property type="entry name" value="Tetracycline Repressor, domain 2"/>
    <property type="match status" value="1"/>
</dbReference>
<sequence length="210" mass="22711">MAPEASLRELKKQQTYATVSETAIALFLERGFEKVSVAEVAAAARISKPTLFRYFPTKEDLVLHRFADHEDEPARVVSTTKPPATALTALEHHFLDGLARHDPVTGLNDAEPVLAFHRLLYGTPSLVARLYGYQTRSEQSLAGALTEAHGGTPLESRIAAAQIIAVQRTLALENWHRVAAGASAEEVAPLATTEAVAAFAQLRAGLSRYA</sequence>
<dbReference type="KEGG" id="sfk:KY5_3770"/>
<evidence type="ECO:0000256" key="3">
    <source>
        <dbReference type="ARBA" id="ARBA00023163"/>
    </source>
</evidence>
<evidence type="ECO:0000256" key="1">
    <source>
        <dbReference type="ARBA" id="ARBA00023015"/>
    </source>
</evidence>
<dbReference type="InterPro" id="IPR050109">
    <property type="entry name" value="HTH-type_TetR-like_transc_reg"/>
</dbReference>
<keyword evidence="2 4" id="KW-0238">DNA-binding</keyword>
<dbReference type="PANTHER" id="PTHR30055">
    <property type="entry name" value="HTH-TYPE TRANSCRIPTIONAL REGULATOR RUTR"/>
    <property type="match status" value="1"/>
</dbReference>
<dbReference type="InterPro" id="IPR023772">
    <property type="entry name" value="DNA-bd_HTH_TetR-type_CS"/>
</dbReference>
<dbReference type="InterPro" id="IPR001647">
    <property type="entry name" value="HTH_TetR"/>
</dbReference>
<protein>
    <submittedName>
        <fullName evidence="6">Transcriptional regulator, TetR family</fullName>
    </submittedName>
</protein>
<dbReference type="Gene3D" id="1.10.10.60">
    <property type="entry name" value="Homeodomain-like"/>
    <property type="match status" value="1"/>
</dbReference>
<name>A0A291QB52_9ACTN</name>
<feature type="domain" description="HTH tetR-type" evidence="5">
    <location>
        <begin position="13"/>
        <end position="73"/>
    </location>
</feature>
<dbReference type="Pfam" id="PF00440">
    <property type="entry name" value="TetR_N"/>
    <property type="match status" value="1"/>
</dbReference>
<evidence type="ECO:0000256" key="2">
    <source>
        <dbReference type="ARBA" id="ARBA00023125"/>
    </source>
</evidence>
<evidence type="ECO:0000259" key="5">
    <source>
        <dbReference type="PROSITE" id="PS50977"/>
    </source>
</evidence>
<feature type="DNA-binding region" description="H-T-H motif" evidence="4">
    <location>
        <begin position="36"/>
        <end position="55"/>
    </location>
</feature>
<evidence type="ECO:0000313" key="7">
    <source>
        <dbReference type="Proteomes" id="UP000221011"/>
    </source>
</evidence>
<reference evidence="6 7" key="1">
    <citation type="submission" date="2017-08" db="EMBL/GenBank/DDBJ databases">
        <title>Complete Genome Sequence of Streptomyces formicae KY5, the formicamycin producer.</title>
        <authorList>
            <person name="Holmes N.A."/>
            <person name="Devine R."/>
            <person name="Qin Z."/>
            <person name="Seipke R.F."/>
            <person name="Wilkinson B."/>
            <person name="Hutchings M.I."/>
        </authorList>
    </citation>
    <scope>NUCLEOTIDE SEQUENCE [LARGE SCALE GENOMIC DNA]</scope>
    <source>
        <strain evidence="6 7">KY5</strain>
    </source>
</reference>
<dbReference type="AlphaFoldDB" id="A0A291QB52"/>
<keyword evidence="1" id="KW-0805">Transcription regulation</keyword>
<evidence type="ECO:0000313" key="6">
    <source>
        <dbReference type="EMBL" id="ATL28788.1"/>
    </source>
</evidence>
<dbReference type="PROSITE" id="PS01081">
    <property type="entry name" value="HTH_TETR_1"/>
    <property type="match status" value="1"/>
</dbReference>
<keyword evidence="3" id="KW-0804">Transcription</keyword>
<accession>A0A291QB52</accession>
<proteinExistence type="predicted"/>
<evidence type="ECO:0000256" key="4">
    <source>
        <dbReference type="PROSITE-ProRule" id="PRU00335"/>
    </source>
</evidence>
<dbReference type="Proteomes" id="UP000221011">
    <property type="component" value="Chromosome"/>
</dbReference>
<dbReference type="GO" id="GO:0000976">
    <property type="term" value="F:transcription cis-regulatory region binding"/>
    <property type="evidence" value="ECO:0007669"/>
    <property type="project" value="TreeGrafter"/>
</dbReference>
<dbReference type="GO" id="GO:0003700">
    <property type="term" value="F:DNA-binding transcription factor activity"/>
    <property type="evidence" value="ECO:0007669"/>
    <property type="project" value="TreeGrafter"/>
</dbReference>
<dbReference type="SUPFAM" id="SSF46689">
    <property type="entry name" value="Homeodomain-like"/>
    <property type="match status" value="1"/>
</dbReference>
<dbReference type="RefSeq" id="WP_098243393.1">
    <property type="nucleotide sequence ID" value="NZ_CP022685.1"/>
</dbReference>
<dbReference type="PANTHER" id="PTHR30055:SF234">
    <property type="entry name" value="HTH-TYPE TRANSCRIPTIONAL REGULATOR BETI"/>
    <property type="match status" value="1"/>
</dbReference>
<dbReference type="InterPro" id="IPR009057">
    <property type="entry name" value="Homeodomain-like_sf"/>
</dbReference>
<organism evidence="6 7">
    <name type="scientific">Streptomyces formicae</name>
    <dbReference type="NCBI Taxonomy" id="1616117"/>
    <lineage>
        <taxon>Bacteria</taxon>
        <taxon>Bacillati</taxon>
        <taxon>Actinomycetota</taxon>
        <taxon>Actinomycetes</taxon>
        <taxon>Kitasatosporales</taxon>
        <taxon>Streptomycetaceae</taxon>
        <taxon>Streptomyces</taxon>
    </lineage>
</organism>